<organism evidence="2 3">
    <name type="scientific">Ensete ventricosum</name>
    <name type="common">Abyssinian banana</name>
    <name type="synonym">Musa ensete</name>
    <dbReference type="NCBI Taxonomy" id="4639"/>
    <lineage>
        <taxon>Eukaryota</taxon>
        <taxon>Viridiplantae</taxon>
        <taxon>Streptophyta</taxon>
        <taxon>Embryophyta</taxon>
        <taxon>Tracheophyta</taxon>
        <taxon>Spermatophyta</taxon>
        <taxon>Magnoliopsida</taxon>
        <taxon>Liliopsida</taxon>
        <taxon>Zingiberales</taxon>
        <taxon>Musaceae</taxon>
        <taxon>Ensete</taxon>
    </lineage>
</organism>
<accession>A0A426ZCN0</accession>
<reference evidence="2 3" key="1">
    <citation type="journal article" date="2014" name="Agronomy (Basel)">
        <title>A Draft Genome Sequence for Ensete ventricosum, the Drought-Tolerant Tree Against Hunger.</title>
        <authorList>
            <person name="Harrison J."/>
            <person name="Moore K.A."/>
            <person name="Paszkiewicz K."/>
            <person name="Jones T."/>
            <person name="Grant M."/>
            <person name="Ambacheew D."/>
            <person name="Muzemil S."/>
            <person name="Studholme D.J."/>
        </authorList>
    </citation>
    <scope>NUCLEOTIDE SEQUENCE [LARGE SCALE GENOMIC DNA]</scope>
</reference>
<evidence type="ECO:0000256" key="1">
    <source>
        <dbReference type="SAM" id="MobiDB-lite"/>
    </source>
</evidence>
<evidence type="ECO:0000313" key="3">
    <source>
        <dbReference type="Proteomes" id="UP000287651"/>
    </source>
</evidence>
<dbReference type="EMBL" id="AMZH03007258">
    <property type="protein sequence ID" value="RRT61757.1"/>
    <property type="molecule type" value="Genomic_DNA"/>
</dbReference>
<feature type="region of interest" description="Disordered" evidence="1">
    <location>
        <begin position="1"/>
        <end position="62"/>
    </location>
</feature>
<gene>
    <name evidence="2" type="ORF">B296_00032955</name>
</gene>
<proteinExistence type="predicted"/>
<dbReference type="Proteomes" id="UP000287651">
    <property type="component" value="Unassembled WGS sequence"/>
</dbReference>
<evidence type="ECO:0000313" key="2">
    <source>
        <dbReference type="EMBL" id="RRT61757.1"/>
    </source>
</evidence>
<dbReference type="AlphaFoldDB" id="A0A426ZCN0"/>
<feature type="compositionally biased region" description="Polar residues" evidence="1">
    <location>
        <begin position="46"/>
        <end position="57"/>
    </location>
</feature>
<name>A0A426ZCN0_ENSVE</name>
<sequence length="99" mass="10041">MGKSSGWRRGGKKKGNSAGMIDNGGRGKKRKKMRAVAGVPARLYSRGSSDGSDQMQAPTVGCRGEAAAVEEVASDGMGATTTVEEVAARLGSNGKGGLQ</sequence>
<comment type="caution">
    <text evidence="2">The sequence shown here is derived from an EMBL/GenBank/DDBJ whole genome shotgun (WGS) entry which is preliminary data.</text>
</comment>
<protein>
    <submittedName>
        <fullName evidence="2">Uncharacterized protein</fullName>
    </submittedName>
</protein>